<accession>M1Z6C1</accession>
<dbReference type="HOGENOM" id="CLU_035395_0_0_9"/>
<evidence type="ECO:0000313" key="3">
    <source>
        <dbReference type="Proteomes" id="UP000245423"/>
    </source>
</evidence>
<evidence type="ECO:0000259" key="1">
    <source>
        <dbReference type="Pfam" id="PF07833"/>
    </source>
</evidence>
<dbReference type="Proteomes" id="UP000245423">
    <property type="component" value="Chromosome 1"/>
</dbReference>
<name>M1Z6C1_9FIRM</name>
<proteinExistence type="predicted"/>
<gene>
    <name evidence="2" type="ORF">CUESP1_1411</name>
</gene>
<evidence type="ECO:0000313" key="2">
    <source>
        <dbReference type="EMBL" id="SHD76782.1"/>
    </source>
</evidence>
<organism evidence="2 3">
    <name type="scientific">[Clostridium] ultunense Esp</name>
    <dbReference type="NCBI Taxonomy" id="1288971"/>
    <lineage>
        <taxon>Bacteria</taxon>
        <taxon>Bacillati</taxon>
        <taxon>Bacillota</taxon>
        <taxon>Tissierellia</taxon>
        <taxon>Tissierellales</taxon>
        <taxon>Tepidimicrobiaceae</taxon>
        <taxon>Schnuerera</taxon>
    </lineage>
</organism>
<dbReference type="EMBL" id="LT669839">
    <property type="protein sequence ID" value="SHD76782.1"/>
    <property type="molecule type" value="Genomic_DNA"/>
</dbReference>
<dbReference type="InterPro" id="IPR036582">
    <property type="entry name" value="Mao_N_sf"/>
</dbReference>
<dbReference type="AlphaFoldDB" id="M1Z6C1"/>
<dbReference type="Gene3D" id="3.30.457.10">
    <property type="entry name" value="Copper amine oxidase-like, N-terminal domain"/>
    <property type="match status" value="1"/>
</dbReference>
<feature type="domain" description="Copper amine oxidase-like N-terminal" evidence="1">
    <location>
        <begin position="33"/>
        <end position="137"/>
    </location>
</feature>
<dbReference type="SUPFAM" id="SSF55383">
    <property type="entry name" value="Copper amine oxidase, domain N"/>
    <property type="match status" value="1"/>
</dbReference>
<keyword evidence="3" id="KW-1185">Reference proteome</keyword>
<sequence>MKKLSRCLILVFLAIILFAMPVMAEGSSIKVFINGKVLYDVIPILENGRTLVPISSISEELGVNVNYLEESKKVSIKSDTINMEIPIGSTKAKVDGKEVELDVIPFIKDENIFVPIGFIAKNLGEEVIWDGKNEIVSVGKFGGEAKIEDTFLYYNDEHKYTLNFPNSWKEETIIKTIDGTLYVYDKKSANRFKADGVENFGPVFEIRCSDYPTVATLPYDGDYVLNYEDGKYIEVIFGRDFQFYPETVDSYKKIFNEGQETIQSFRKIDKDSFVEDNKDNYKKEIEVLYDILDNFVSEDIFDRDEVFTYKKPISNTSFLYMRVMNNEEEVLIKTESDFDSNGRLTRYHLKSYGYDFKENKLNQPEALKLANNFIKKYIDENVEATKIPDLYPSLYEKNKHETYGDKDGNYIIVIDLEHGFVEYFSKINIEEVSSNKIYSKISSYMEDESKNTFSPYYELLDFEITNYGEEIMNERIEAIFNYRIIYKNYDKDPDTVGYIKDAKEKDNHNYQQMYDEYLEPKEMNFELKVVIDENDIIKLYSNISPVGVEWEETKMSDFIINK</sequence>
<reference evidence="2 3" key="1">
    <citation type="submission" date="2016-11" db="EMBL/GenBank/DDBJ databases">
        <authorList>
            <person name="Manzoor S."/>
        </authorList>
    </citation>
    <scope>NUCLEOTIDE SEQUENCE [LARGE SCALE GENOMIC DNA]</scope>
    <source>
        <strain evidence="2">Clostridium ultunense strain Esp</strain>
    </source>
</reference>
<dbReference type="Pfam" id="PF07833">
    <property type="entry name" value="Cu_amine_oxidN1"/>
    <property type="match status" value="1"/>
</dbReference>
<dbReference type="RefSeq" id="WP_005582787.1">
    <property type="nucleotide sequence ID" value="NZ_LT669839.1"/>
</dbReference>
<protein>
    <recommendedName>
        <fullName evidence="1">Copper amine oxidase-like N-terminal domain-containing protein</fullName>
    </recommendedName>
</protein>
<dbReference type="InterPro" id="IPR012854">
    <property type="entry name" value="Cu_amine_oxidase-like_N"/>
</dbReference>